<feature type="region of interest" description="Disordered" evidence="1">
    <location>
        <begin position="1"/>
        <end position="40"/>
    </location>
</feature>
<dbReference type="AlphaFoldDB" id="A0A4Z2BDC5"/>
<protein>
    <submittedName>
        <fullName evidence="2">Uncharacterized protein</fullName>
    </submittedName>
</protein>
<feature type="compositionally biased region" description="Basic residues" evidence="1">
    <location>
        <begin position="10"/>
        <end position="19"/>
    </location>
</feature>
<dbReference type="EMBL" id="SWLE01000018">
    <property type="protein sequence ID" value="TNM89120.1"/>
    <property type="molecule type" value="Genomic_DNA"/>
</dbReference>
<reference evidence="2 3" key="1">
    <citation type="submission" date="2019-04" db="EMBL/GenBank/DDBJ databases">
        <title>The sequence and de novo assembly of Takifugu bimaculatus genome using PacBio and Hi-C technologies.</title>
        <authorList>
            <person name="Xu P."/>
            <person name="Liu B."/>
            <person name="Zhou Z."/>
        </authorList>
    </citation>
    <scope>NUCLEOTIDE SEQUENCE [LARGE SCALE GENOMIC DNA]</scope>
    <source>
        <strain evidence="2">TB-2018</strain>
        <tissue evidence="2">Muscle</tissue>
    </source>
</reference>
<proteinExistence type="predicted"/>
<comment type="caution">
    <text evidence="2">The sequence shown here is derived from an EMBL/GenBank/DDBJ whole genome shotgun (WGS) entry which is preliminary data.</text>
</comment>
<accession>A0A4Z2BDC5</accession>
<keyword evidence="3" id="KW-1185">Reference proteome</keyword>
<evidence type="ECO:0000313" key="2">
    <source>
        <dbReference type="EMBL" id="TNM89120.1"/>
    </source>
</evidence>
<evidence type="ECO:0000256" key="1">
    <source>
        <dbReference type="SAM" id="MobiDB-lite"/>
    </source>
</evidence>
<dbReference type="Proteomes" id="UP000516260">
    <property type="component" value="Chromosome 5"/>
</dbReference>
<gene>
    <name evidence="2" type="ORF">fugu_005374</name>
</gene>
<evidence type="ECO:0000313" key="3">
    <source>
        <dbReference type="Proteomes" id="UP000516260"/>
    </source>
</evidence>
<sequence length="72" mass="7885">MEGSDVARRCGGRPKKAGRRREGGEKAAQRKEVNRGDQREEEITGSVCILFINTQDLIQLKDNGEPNVSSAA</sequence>
<feature type="compositionally biased region" description="Basic and acidic residues" evidence="1">
    <location>
        <begin position="20"/>
        <end position="40"/>
    </location>
</feature>
<organism evidence="2 3">
    <name type="scientific">Takifugu bimaculatus</name>
    <dbReference type="NCBI Taxonomy" id="433685"/>
    <lineage>
        <taxon>Eukaryota</taxon>
        <taxon>Metazoa</taxon>
        <taxon>Chordata</taxon>
        <taxon>Craniata</taxon>
        <taxon>Vertebrata</taxon>
        <taxon>Euteleostomi</taxon>
        <taxon>Actinopterygii</taxon>
        <taxon>Neopterygii</taxon>
        <taxon>Teleostei</taxon>
        <taxon>Neoteleostei</taxon>
        <taxon>Acanthomorphata</taxon>
        <taxon>Eupercaria</taxon>
        <taxon>Tetraodontiformes</taxon>
        <taxon>Tetradontoidea</taxon>
        <taxon>Tetraodontidae</taxon>
        <taxon>Takifugu</taxon>
    </lineage>
</organism>
<name>A0A4Z2BDC5_9TELE</name>